<dbReference type="GO" id="GO:0008881">
    <property type="term" value="F:glutamate racemase activity"/>
    <property type="evidence" value="ECO:0007669"/>
    <property type="project" value="UniProtKB-UniRule"/>
</dbReference>
<feature type="binding site" evidence="8">
    <location>
        <begin position="187"/>
        <end position="188"/>
    </location>
    <ligand>
        <name>substrate</name>
    </ligand>
</feature>
<dbReference type="GO" id="GO:0071555">
    <property type="term" value="P:cell wall organization"/>
    <property type="evidence" value="ECO:0007669"/>
    <property type="project" value="UniProtKB-KW"/>
</dbReference>
<evidence type="ECO:0000256" key="3">
    <source>
        <dbReference type="ARBA" id="ARBA00022960"/>
    </source>
</evidence>
<evidence type="ECO:0000256" key="5">
    <source>
        <dbReference type="ARBA" id="ARBA00023235"/>
    </source>
</evidence>
<dbReference type="InterPro" id="IPR033134">
    <property type="entry name" value="Asp/Glu_racemase_AS_2"/>
</dbReference>
<name>A0A4V3HEH7_9BACL</name>
<organism evidence="9 10">
    <name type="scientific">Alicyclobacillus sacchari</name>
    <dbReference type="NCBI Taxonomy" id="392010"/>
    <lineage>
        <taxon>Bacteria</taxon>
        <taxon>Bacillati</taxon>
        <taxon>Bacillota</taxon>
        <taxon>Bacilli</taxon>
        <taxon>Bacillales</taxon>
        <taxon>Alicyclobacillaceae</taxon>
        <taxon>Alicyclobacillus</taxon>
    </lineage>
</organism>
<evidence type="ECO:0000256" key="6">
    <source>
        <dbReference type="ARBA" id="ARBA00023316"/>
    </source>
</evidence>
<evidence type="ECO:0000256" key="2">
    <source>
        <dbReference type="ARBA" id="ARBA00013090"/>
    </source>
</evidence>
<dbReference type="EMBL" id="SORF01000005">
    <property type="protein sequence ID" value="TDY47849.1"/>
    <property type="molecule type" value="Genomic_DNA"/>
</dbReference>
<reference evidence="9 10" key="1">
    <citation type="submission" date="2019-03" db="EMBL/GenBank/DDBJ databases">
        <title>Genomic Encyclopedia of Type Strains, Phase IV (KMG-IV): sequencing the most valuable type-strain genomes for metagenomic binning, comparative biology and taxonomic classification.</title>
        <authorList>
            <person name="Goeker M."/>
        </authorList>
    </citation>
    <scope>NUCLEOTIDE SEQUENCE [LARGE SCALE GENOMIC DNA]</scope>
    <source>
        <strain evidence="9 10">DSM 17974</strain>
    </source>
</reference>
<proteinExistence type="inferred from homology"/>
<evidence type="ECO:0000256" key="7">
    <source>
        <dbReference type="ARBA" id="ARBA00070053"/>
    </source>
</evidence>
<keyword evidence="3 8" id="KW-0133">Cell shape</keyword>
<dbReference type="FunFam" id="3.40.50.1860:FF:000002">
    <property type="entry name" value="Glutamate racemase"/>
    <property type="match status" value="1"/>
</dbReference>
<dbReference type="PROSITE" id="PS00924">
    <property type="entry name" value="ASP_GLU_RACEMASE_2"/>
    <property type="match status" value="1"/>
</dbReference>
<dbReference type="EC" id="5.1.1.3" evidence="2 8"/>
<keyword evidence="10" id="KW-1185">Reference proteome</keyword>
<evidence type="ECO:0000313" key="10">
    <source>
        <dbReference type="Proteomes" id="UP000294581"/>
    </source>
</evidence>
<sequence length="281" mass="29953">METSRLPIGVFDSGIGGLTVMRAIQQRLPHESVIYFGDRARCPYGDRPPKEVVRFSEEIADYLFAIGVKLLVVACNTATAVALRHLQERLPIPVVGVIAPGAAAAVETTRNRRIGVIGTSVTVASHAYQEAICAIAPDIAVHELACPLFVPLVERGQLEGDHVEAVVKQSLKPLAGSGIDSLVLGCTHYPLLAPAIRRVMGAAVQVISSADATADHVARLLAQLHLLHVDAGRPEYRYLTSGDPASLKLALANWFAEPVAATVVEHVDAPIVLSIQHMANP</sequence>
<feature type="active site" description="Proton donor/acceptor" evidence="8">
    <location>
        <position position="186"/>
    </location>
</feature>
<dbReference type="InterPro" id="IPR001920">
    <property type="entry name" value="Asp/Glu_race"/>
</dbReference>
<feature type="active site" description="Proton donor/acceptor" evidence="8">
    <location>
        <position position="75"/>
    </location>
</feature>
<feature type="binding site" evidence="8">
    <location>
        <begin position="76"/>
        <end position="77"/>
    </location>
    <ligand>
        <name>substrate</name>
    </ligand>
</feature>
<evidence type="ECO:0000256" key="1">
    <source>
        <dbReference type="ARBA" id="ARBA00001602"/>
    </source>
</evidence>
<keyword evidence="4 8" id="KW-0573">Peptidoglycan synthesis</keyword>
<dbReference type="PROSITE" id="PS00923">
    <property type="entry name" value="ASP_GLU_RACEMASE_1"/>
    <property type="match status" value="1"/>
</dbReference>
<dbReference type="GO" id="GO:0009252">
    <property type="term" value="P:peptidoglycan biosynthetic process"/>
    <property type="evidence" value="ECO:0007669"/>
    <property type="project" value="UniProtKB-UniRule"/>
</dbReference>
<dbReference type="InterPro" id="IPR004391">
    <property type="entry name" value="Glu_race"/>
</dbReference>
<dbReference type="PANTHER" id="PTHR21198:SF2">
    <property type="entry name" value="GLUTAMATE RACEMASE"/>
    <property type="match status" value="1"/>
</dbReference>
<keyword evidence="5 8" id="KW-0413">Isomerase</keyword>
<dbReference type="InterPro" id="IPR018187">
    <property type="entry name" value="Asp/Glu_racemase_AS_1"/>
</dbReference>
<dbReference type="RefSeq" id="WP_166669030.1">
    <property type="nucleotide sequence ID" value="NZ_SORF01000005.1"/>
</dbReference>
<comment type="caution">
    <text evidence="9">The sequence shown here is derived from an EMBL/GenBank/DDBJ whole genome shotgun (WGS) entry which is preliminary data.</text>
</comment>
<feature type="binding site" evidence="8">
    <location>
        <begin position="12"/>
        <end position="13"/>
    </location>
    <ligand>
        <name>substrate</name>
    </ligand>
</feature>
<keyword evidence="6 8" id="KW-0961">Cell wall biogenesis/degradation</keyword>
<evidence type="ECO:0000313" key="9">
    <source>
        <dbReference type="EMBL" id="TDY47849.1"/>
    </source>
</evidence>
<dbReference type="InterPro" id="IPR015942">
    <property type="entry name" value="Asp/Glu/hydantoin_racemase"/>
</dbReference>
<dbReference type="GO" id="GO:0042802">
    <property type="term" value="F:identical protein binding"/>
    <property type="evidence" value="ECO:0007669"/>
    <property type="project" value="UniProtKB-ARBA"/>
</dbReference>
<dbReference type="GO" id="GO:0008360">
    <property type="term" value="P:regulation of cell shape"/>
    <property type="evidence" value="ECO:0007669"/>
    <property type="project" value="UniProtKB-KW"/>
</dbReference>
<accession>A0A4V3HEH7</accession>
<comment type="pathway">
    <text evidence="8">Cell wall biogenesis; peptidoglycan biosynthesis.</text>
</comment>
<dbReference type="NCBIfam" id="TIGR00067">
    <property type="entry name" value="glut_race"/>
    <property type="match status" value="1"/>
</dbReference>
<comment type="similarity">
    <text evidence="8">Belongs to the aspartate/glutamate racemases family.</text>
</comment>
<dbReference type="UniPathway" id="UPA00219"/>
<comment type="function">
    <text evidence="8">Provides the (R)-glutamate required for cell wall biosynthesis.</text>
</comment>
<dbReference type="HAMAP" id="MF_00258">
    <property type="entry name" value="Glu_racemase"/>
    <property type="match status" value="1"/>
</dbReference>
<dbReference type="AlphaFoldDB" id="A0A4V3HEH7"/>
<dbReference type="Gene3D" id="3.40.50.1860">
    <property type="match status" value="2"/>
</dbReference>
<dbReference type="PANTHER" id="PTHR21198">
    <property type="entry name" value="GLUTAMATE RACEMASE"/>
    <property type="match status" value="1"/>
</dbReference>
<evidence type="ECO:0000256" key="8">
    <source>
        <dbReference type="HAMAP-Rule" id="MF_00258"/>
    </source>
</evidence>
<dbReference type="SUPFAM" id="SSF53681">
    <property type="entry name" value="Aspartate/glutamate racemase"/>
    <property type="match status" value="2"/>
</dbReference>
<comment type="catalytic activity">
    <reaction evidence="1 8">
        <text>L-glutamate = D-glutamate</text>
        <dbReference type="Rhea" id="RHEA:12813"/>
        <dbReference type="ChEBI" id="CHEBI:29985"/>
        <dbReference type="ChEBI" id="CHEBI:29986"/>
        <dbReference type="EC" id="5.1.1.3"/>
    </reaction>
</comment>
<feature type="binding site" evidence="8">
    <location>
        <begin position="44"/>
        <end position="45"/>
    </location>
    <ligand>
        <name>substrate</name>
    </ligand>
</feature>
<dbReference type="Pfam" id="PF01177">
    <property type="entry name" value="Asp_Glu_race"/>
    <property type="match status" value="1"/>
</dbReference>
<gene>
    <name evidence="8" type="primary">murI</name>
    <name evidence="9" type="ORF">C7445_10524</name>
</gene>
<dbReference type="Proteomes" id="UP000294581">
    <property type="component" value="Unassembled WGS sequence"/>
</dbReference>
<evidence type="ECO:0000256" key="4">
    <source>
        <dbReference type="ARBA" id="ARBA00022984"/>
    </source>
</evidence>
<protein>
    <recommendedName>
        <fullName evidence="7 8">Glutamate racemase</fullName>
        <ecNumber evidence="2 8">5.1.1.3</ecNumber>
    </recommendedName>
</protein>